<reference evidence="4" key="1">
    <citation type="submission" date="2011-08" db="EMBL/GenBank/DDBJ databases">
        <authorList>
            <person name="Rombauts S."/>
        </authorList>
    </citation>
    <scope>NUCLEOTIDE SEQUENCE</scope>
    <source>
        <strain evidence="4">London</strain>
    </source>
</reference>
<dbReference type="Proteomes" id="UP000015104">
    <property type="component" value="Unassembled WGS sequence"/>
</dbReference>
<dbReference type="EnsemblMetazoa" id="tetur83g00040.1">
    <property type="protein sequence ID" value="tetur83g00040.1"/>
    <property type="gene ID" value="tetur83g00040"/>
</dbReference>
<keyword evidence="1" id="KW-0175">Coiled coil</keyword>
<feature type="coiled-coil region" evidence="1">
    <location>
        <begin position="66"/>
        <end position="121"/>
    </location>
</feature>
<keyword evidence="2" id="KW-0472">Membrane</keyword>
<dbReference type="HOGENOM" id="CLU_895246_0_0_1"/>
<reference evidence="3" key="2">
    <citation type="submission" date="2015-06" db="UniProtKB">
        <authorList>
            <consortium name="EnsemblMetazoa"/>
        </authorList>
    </citation>
    <scope>IDENTIFICATION</scope>
</reference>
<name>T1L6I3_TETUR</name>
<protein>
    <submittedName>
        <fullName evidence="3">Uncharacterized protein</fullName>
    </submittedName>
</protein>
<evidence type="ECO:0000256" key="2">
    <source>
        <dbReference type="SAM" id="Phobius"/>
    </source>
</evidence>
<feature type="transmembrane region" description="Helical" evidence="2">
    <location>
        <begin position="271"/>
        <end position="293"/>
    </location>
</feature>
<sequence length="311" mass="35149">MDAMPSAPLRVSLRALLKSIEEINGVVPDFIDRLINTAIMRLDLAEKERLDLAMSKVKIETLRGYIREYEKTITDIHKDLAEADELIDEKTRIITQQESTIEKMEERIEEAEERNNGLNSYVDYLIRRLEKYVGIPKQEFETMYLAWAEKKAAEIQANENKERNKDRFISYLVQTRTNFSGPGRTIWSRPGLLTTTNLAKVSEKYQKTAIKSKTESSCSLTQFSVKGANTKNTEGGDCSNYELKVECERKAKNIPKSSSTEATKGTSGSGVFGIIILFLFVGALLESSAPFGYTKFKQMRKATKAPLGRTS</sequence>
<evidence type="ECO:0000313" key="3">
    <source>
        <dbReference type="EnsemblMetazoa" id="tetur83g00040.1"/>
    </source>
</evidence>
<dbReference type="AlphaFoldDB" id="T1L6I3"/>
<accession>T1L6I3</accession>
<proteinExistence type="predicted"/>
<keyword evidence="4" id="KW-1185">Reference proteome</keyword>
<organism evidence="3 4">
    <name type="scientific">Tetranychus urticae</name>
    <name type="common">Two-spotted spider mite</name>
    <dbReference type="NCBI Taxonomy" id="32264"/>
    <lineage>
        <taxon>Eukaryota</taxon>
        <taxon>Metazoa</taxon>
        <taxon>Ecdysozoa</taxon>
        <taxon>Arthropoda</taxon>
        <taxon>Chelicerata</taxon>
        <taxon>Arachnida</taxon>
        <taxon>Acari</taxon>
        <taxon>Acariformes</taxon>
        <taxon>Trombidiformes</taxon>
        <taxon>Prostigmata</taxon>
        <taxon>Eleutherengona</taxon>
        <taxon>Raphignathae</taxon>
        <taxon>Tetranychoidea</taxon>
        <taxon>Tetranychidae</taxon>
        <taxon>Tetranychus</taxon>
    </lineage>
</organism>
<evidence type="ECO:0000256" key="1">
    <source>
        <dbReference type="SAM" id="Coils"/>
    </source>
</evidence>
<dbReference type="EMBL" id="CAEY01001914">
    <property type="status" value="NOT_ANNOTATED_CDS"/>
    <property type="molecule type" value="Genomic_DNA"/>
</dbReference>
<keyword evidence="2" id="KW-1133">Transmembrane helix</keyword>
<evidence type="ECO:0000313" key="4">
    <source>
        <dbReference type="Proteomes" id="UP000015104"/>
    </source>
</evidence>
<keyword evidence="2" id="KW-0812">Transmembrane</keyword>